<evidence type="ECO:0000256" key="3">
    <source>
        <dbReference type="ARBA" id="ARBA00022691"/>
    </source>
</evidence>
<keyword evidence="2" id="KW-0808">Transferase</keyword>
<dbReference type="GO" id="GO:0032259">
    <property type="term" value="P:methylation"/>
    <property type="evidence" value="ECO:0007669"/>
    <property type="project" value="UniProtKB-KW"/>
</dbReference>
<proteinExistence type="predicted"/>
<keyword evidence="3" id="KW-0949">S-adenosyl-L-methionine</keyword>
<dbReference type="Proteomes" id="UP000652681">
    <property type="component" value="Unassembled WGS sequence"/>
</dbReference>
<dbReference type="CDD" id="cd02440">
    <property type="entry name" value="AdoMet_MTases"/>
    <property type="match status" value="1"/>
</dbReference>
<protein>
    <submittedName>
        <fullName evidence="5">Methyltransferase</fullName>
    </submittedName>
</protein>
<evidence type="ECO:0000313" key="5">
    <source>
        <dbReference type="EMBL" id="MBC9813384.1"/>
    </source>
</evidence>
<dbReference type="InterPro" id="IPR001737">
    <property type="entry name" value="KsgA/Erm"/>
</dbReference>
<dbReference type="AlphaFoldDB" id="A0A8J6P7C7"/>
<dbReference type="Gene3D" id="3.40.50.150">
    <property type="entry name" value="Vaccinia Virus protein VP39"/>
    <property type="match status" value="1"/>
</dbReference>
<sequence>MSEKKNFRKQFWKEKKTVGAMAPSSRFLTEKMLQHIDFKSAKVIIELGPGTGVFTDEIISRMRNDATLLVFEVNDSFFENLHKKVRDKRVHLIHDSAEKIEEYLQKYGFEKADVVVSSLPLAVFTPQLRNNILTASENALTTSGKYIQFQYSLQAKSLLKKLFKDVKIAFTPFNLPPAFVYTCTKKNPLH</sequence>
<dbReference type="GO" id="GO:0008168">
    <property type="term" value="F:methyltransferase activity"/>
    <property type="evidence" value="ECO:0007669"/>
    <property type="project" value="UniProtKB-KW"/>
</dbReference>
<dbReference type="GO" id="GO:0003723">
    <property type="term" value="F:RNA binding"/>
    <property type="evidence" value="ECO:0007669"/>
    <property type="project" value="UniProtKB-KW"/>
</dbReference>
<keyword evidence="1 5" id="KW-0489">Methyltransferase</keyword>
<name>A0A8J6P7C7_9FLAO</name>
<dbReference type="Pfam" id="PF00398">
    <property type="entry name" value="RrnaAD"/>
    <property type="match status" value="1"/>
</dbReference>
<dbReference type="SUPFAM" id="SSF53335">
    <property type="entry name" value="S-adenosyl-L-methionine-dependent methyltransferases"/>
    <property type="match status" value="1"/>
</dbReference>
<organism evidence="5 6">
    <name type="scientific">Taishania pollutisoli</name>
    <dbReference type="NCBI Taxonomy" id="2766479"/>
    <lineage>
        <taxon>Bacteria</taxon>
        <taxon>Pseudomonadati</taxon>
        <taxon>Bacteroidota</taxon>
        <taxon>Flavobacteriia</taxon>
        <taxon>Flavobacteriales</taxon>
        <taxon>Crocinitomicaceae</taxon>
        <taxon>Taishania</taxon>
    </lineage>
</organism>
<dbReference type="RefSeq" id="WP_163492205.1">
    <property type="nucleotide sequence ID" value="NZ_JACVEL010000010.1"/>
</dbReference>
<accession>A0A8J6P7C7</accession>
<evidence type="ECO:0000313" key="6">
    <source>
        <dbReference type="Proteomes" id="UP000652681"/>
    </source>
</evidence>
<evidence type="ECO:0000256" key="1">
    <source>
        <dbReference type="ARBA" id="ARBA00022603"/>
    </source>
</evidence>
<dbReference type="EMBL" id="JACVEL010000010">
    <property type="protein sequence ID" value="MBC9813384.1"/>
    <property type="molecule type" value="Genomic_DNA"/>
</dbReference>
<keyword evidence="6" id="KW-1185">Reference proteome</keyword>
<evidence type="ECO:0000256" key="4">
    <source>
        <dbReference type="ARBA" id="ARBA00022884"/>
    </source>
</evidence>
<gene>
    <name evidence="5" type="ORF">H9Y05_12975</name>
</gene>
<keyword evidence="4" id="KW-0694">RNA-binding</keyword>
<comment type="caution">
    <text evidence="5">The sequence shown here is derived from an EMBL/GenBank/DDBJ whole genome shotgun (WGS) entry which is preliminary data.</text>
</comment>
<evidence type="ECO:0000256" key="2">
    <source>
        <dbReference type="ARBA" id="ARBA00022679"/>
    </source>
</evidence>
<reference evidence="5" key="1">
    <citation type="submission" date="2020-09" db="EMBL/GenBank/DDBJ databases">
        <title>Taishania pollutisoli gen. nov., sp. nov., Isolated from Tetrabromobisphenol A-Contaminated Soil.</title>
        <authorList>
            <person name="Chen Q."/>
        </authorList>
    </citation>
    <scope>NUCLEOTIDE SEQUENCE</scope>
    <source>
        <strain evidence="5">CZZ-1</strain>
    </source>
</reference>
<dbReference type="InterPro" id="IPR029063">
    <property type="entry name" value="SAM-dependent_MTases_sf"/>
</dbReference>